<feature type="transmembrane region" description="Helical" evidence="2">
    <location>
        <begin position="62"/>
        <end position="81"/>
    </location>
</feature>
<dbReference type="RefSeq" id="WP_275230741.1">
    <property type="nucleotide sequence ID" value="NZ_JARESE010000093.1"/>
</dbReference>
<feature type="transmembrane region" description="Helical" evidence="2">
    <location>
        <begin position="30"/>
        <end position="50"/>
    </location>
</feature>
<keyword evidence="2" id="KW-0472">Membrane</keyword>
<gene>
    <name evidence="3" type="ORF">PYV00_23260</name>
</gene>
<feature type="transmembrane region" description="Helical" evidence="2">
    <location>
        <begin position="147"/>
        <end position="168"/>
    </location>
</feature>
<evidence type="ECO:0000256" key="2">
    <source>
        <dbReference type="SAM" id="Phobius"/>
    </source>
</evidence>
<evidence type="ECO:0008006" key="5">
    <source>
        <dbReference type="Google" id="ProtNLM"/>
    </source>
</evidence>
<keyword evidence="2" id="KW-1133">Transmembrane helix</keyword>
<evidence type="ECO:0000313" key="4">
    <source>
        <dbReference type="Proteomes" id="UP001216253"/>
    </source>
</evidence>
<accession>A0ABT5WXK4</accession>
<name>A0ABT5WXK4_9SPHN</name>
<keyword evidence="4" id="KW-1185">Reference proteome</keyword>
<feature type="compositionally biased region" description="Polar residues" evidence="1">
    <location>
        <begin position="180"/>
        <end position="201"/>
    </location>
</feature>
<dbReference type="Proteomes" id="UP001216253">
    <property type="component" value="Unassembled WGS sequence"/>
</dbReference>
<sequence length="201" mass="21795">MPDNDRESSEASASGQAELIALKSEQTARIVLRDTTLYVHIASIIAIYAAEGQAGSNEPLVHSIRVAATILSAVIFSIYASNDFYVSSIGKFAAAHGSSLLQVWEREHRIGRRYRLQKFLRAAAVLIVFPGWTTLQIAPILARSFDFLQIVAVVSWLVVIGATLVFLVSDWGRSRAAQPPDSTSVSPLSADLTQPNEPAAM</sequence>
<dbReference type="EMBL" id="JARESE010000093">
    <property type="protein sequence ID" value="MDE8654617.1"/>
    <property type="molecule type" value="Genomic_DNA"/>
</dbReference>
<organism evidence="3 4">
    <name type="scientific">Novosphingobium album</name>
    <name type="common">ex Liu et al. 2023</name>
    <dbReference type="NCBI Taxonomy" id="3031130"/>
    <lineage>
        <taxon>Bacteria</taxon>
        <taxon>Pseudomonadati</taxon>
        <taxon>Pseudomonadota</taxon>
        <taxon>Alphaproteobacteria</taxon>
        <taxon>Sphingomonadales</taxon>
        <taxon>Sphingomonadaceae</taxon>
        <taxon>Novosphingobium</taxon>
    </lineage>
</organism>
<keyword evidence="2" id="KW-0812">Transmembrane</keyword>
<comment type="caution">
    <text evidence="3">The sequence shown here is derived from an EMBL/GenBank/DDBJ whole genome shotgun (WGS) entry which is preliminary data.</text>
</comment>
<feature type="transmembrane region" description="Helical" evidence="2">
    <location>
        <begin position="119"/>
        <end position="141"/>
    </location>
</feature>
<protein>
    <recommendedName>
        <fullName evidence="5">RDD family protein</fullName>
    </recommendedName>
</protein>
<feature type="region of interest" description="Disordered" evidence="1">
    <location>
        <begin position="177"/>
        <end position="201"/>
    </location>
</feature>
<reference evidence="3 4" key="1">
    <citation type="submission" date="2023-03" db="EMBL/GenBank/DDBJ databases">
        <title>NovoSphingobium album sp. nov. isolated from polycyclic aromatic hydrocarbons- and heavy-metal polluted soil.</title>
        <authorList>
            <person name="Liu Z."/>
            <person name="Wang K."/>
        </authorList>
    </citation>
    <scope>NUCLEOTIDE SEQUENCE [LARGE SCALE GENOMIC DNA]</scope>
    <source>
        <strain evidence="3 4">H3SJ31-1</strain>
    </source>
</reference>
<proteinExistence type="predicted"/>
<evidence type="ECO:0000256" key="1">
    <source>
        <dbReference type="SAM" id="MobiDB-lite"/>
    </source>
</evidence>
<evidence type="ECO:0000313" key="3">
    <source>
        <dbReference type="EMBL" id="MDE8654617.1"/>
    </source>
</evidence>